<feature type="region of interest" description="Disordered" evidence="1">
    <location>
        <begin position="537"/>
        <end position="556"/>
    </location>
</feature>
<dbReference type="HOGENOM" id="CLU_393925_0_0_1"/>
<reference evidence="3" key="2">
    <citation type="submission" date="2020-05" db="UniProtKB">
        <authorList>
            <consortium name="EnsemblMetazoa"/>
        </authorList>
    </citation>
    <scope>IDENTIFICATION</scope>
    <source>
        <strain evidence="3">JHB</strain>
    </source>
</reference>
<dbReference type="AlphaFoldDB" id="B0WIL8"/>
<feature type="compositionally biased region" description="Polar residues" evidence="1">
    <location>
        <begin position="444"/>
        <end position="469"/>
    </location>
</feature>
<dbReference type="InterPro" id="IPR011990">
    <property type="entry name" value="TPR-like_helical_dom_sf"/>
</dbReference>
<evidence type="ECO:0000256" key="1">
    <source>
        <dbReference type="SAM" id="MobiDB-lite"/>
    </source>
</evidence>
<dbReference type="GO" id="GO:0043161">
    <property type="term" value="P:proteasome-mediated ubiquitin-dependent protein catabolic process"/>
    <property type="evidence" value="ECO:0007669"/>
    <property type="project" value="TreeGrafter"/>
</dbReference>
<evidence type="ECO:0000313" key="4">
    <source>
        <dbReference type="Proteomes" id="UP000002320"/>
    </source>
</evidence>
<dbReference type="KEGG" id="cqu:CpipJ_CPIJ007210"/>
<reference evidence="2" key="1">
    <citation type="submission" date="2007-03" db="EMBL/GenBank/DDBJ databases">
        <title>Annotation of Culex pipiens quinquefasciatus.</title>
        <authorList>
            <consortium name="The Broad Institute Genome Sequencing Platform"/>
            <person name="Atkinson P.W."/>
            <person name="Hemingway J."/>
            <person name="Christensen B.M."/>
            <person name="Higgs S."/>
            <person name="Kodira C."/>
            <person name="Hannick L."/>
            <person name="Megy K."/>
            <person name="O'Leary S."/>
            <person name="Pearson M."/>
            <person name="Haas B.J."/>
            <person name="Mauceli E."/>
            <person name="Wortman J.R."/>
            <person name="Lee N.H."/>
            <person name="Guigo R."/>
            <person name="Stanke M."/>
            <person name="Alvarado L."/>
            <person name="Amedeo P."/>
            <person name="Antoine C.H."/>
            <person name="Arensburger P."/>
            <person name="Bidwell S.L."/>
            <person name="Crawford M."/>
            <person name="Camaro F."/>
            <person name="Devon K."/>
            <person name="Engels R."/>
            <person name="Hammond M."/>
            <person name="Howarth C."/>
            <person name="Koehrsen M."/>
            <person name="Lawson D."/>
            <person name="Montgomery P."/>
            <person name="Nene V."/>
            <person name="Nusbaum C."/>
            <person name="Puiu D."/>
            <person name="Romero-Severson J."/>
            <person name="Severson D.W."/>
            <person name="Shumway M."/>
            <person name="Sisk P."/>
            <person name="Stolte C."/>
            <person name="Zeng Q."/>
            <person name="Eisenstadt E."/>
            <person name="Fraser-Liggett C."/>
            <person name="Strausberg R."/>
            <person name="Galagan J."/>
            <person name="Birren B."/>
            <person name="Collins F.H."/>
        </authorList>
    </citation>
    <scope>NUCLEOTIDE SEQUENCE [LARGE SCALE GENOMIC DNA]</scope>
    <source>
        <strain evidence="2">JHB</strain>
    </source>
</reference>
<dbReference type="STRING" id="7176.B0WIL8"/>
<dbReference type="eggNOG" id="KOG1840">
    <property type="taxonomic scope" value="Eukaryota"/>
</dbReference>
<dbReference type="GO" id="GO:0031462">
    <property type="term" value="C:Cul2-RING ubiquitin ligase complex"/>
    <property type="evidence" value="ECO:0007669"/>
    <property type="project" value="TreeGrafter"/>
</dbReference>
<feature type="compositionally biased region" description="Low complexity" evidence="1">
    <location>
        <begin position="546"/>
        <end position="556"/>
    </location>
</feature>
<dbReference type="InParanoid" id="B0WIL8"/>
<dbReference type="PANTHER" id="PTHR46575">
    <property type="entry name" value="AMYLOID PROTEIN-BINDING PROTEIN 2"/>
    <property type="match status" value="1"/>
</dbReference>
<name>B0WIL8_CULQU</name>
<gene>
    <name evidence="3" type="primary">6038847</name>
    <name evidence="2" type="ORF">CpipJ_CPIJ007210</name>
</gene>
<dbReference type="GO" id="GO:0006886">
    <property type="term" value="P:intracellular protein transport"/>
    <property type="evidence" value="ECO:0007669"/>
    <property type="project" value="InterPro"/>
</dbReference>
<evidence type="ECO:0000313" key="2">
    <source>
        <dbReference type="EMBL" id="EDS28573.1"/>
    </source>
</evidence>
<proteinExistence type="predicted"/>
<dbReference type="EMBL" id="DS231950">
    <property type="protein sequence ID" value="EDS28573.1"/>
    <property type="molecule type" value="Genomic_DNA"/>
</dbReference>
<dbReference type="VEuPathDB" id="VectorBase:CPIJ007210"/>
<dbReference type="Proteomes" id="UP000002320">
    <property type="component" value="Unassembled WGS sequence"/>
</dbReference>
<evidence type="ECO:0000313" key="3">
    <source>
        <dbReference type="EnsemblMetazoa" id="CPIJ007210-PA"/>
    </source>
</evidence>
<keyword evidence="4" id="KW-1185">Reference proteome</keyword>
<dbReference type="VEuPathDB" id="VectorBase:CQUJHB006308"/>
<protein>
    <submittedName>
        <fullName evidence="2 3">Amyloid binding protein</fullName>
    </submittedName>
</protein>
<dbReference type="GO" id="GO:1990756">
    <property type="term" value="F:ubiquitin-like ligase-substrate adaptor activity"/>
    <property type="evidence" value="ECO:0007669"/>
    <property type="project" value="TreeGrafter"/>
</dbReference>
<dbReference type="EnsemblMetazoa" id="CPIJ007210-RA">
    <property type="protein sequence ID" value="CPIJ007210-PA"/>
    <property type="gene ID" value="CPIJ007210"/>
</dbReference>
<feature type="region of interest" description="Disordered" evidence="1">
    <location>
        <begin position="437"/>
        <end position="470"/>
    </location>
</feature>
<dbReference type="Gene3D" id="1.25.40.10">
    <property type="entry name" value="Tetratricopeptide repeat domain"/>
    <property type="match status" value="1"/>
</dbReference>
<accession>B0WIL8</accession>
<organism>
    <name type="scientific">Culex quinquefasciatus</name>
    <name type="common">Southern house mosquito</name>
    <name type="synonym">Culex pungens</name>
    <dbReference type="NCBI Taxonomy" id="7176"/>
    <lineage>
        <taxon>Eukaryota</taxon>
        <taxon>Metazoa</taxon>
        <taxon>Ecdysozoa</taxon>
        <taxon>Arthropoda</taxon>
        <taxon>Hexapoda</taxon>
        <taxon>Insecta</taxon>
        <taxon>Pterygota</taxon>
        <taxon>Neoptera</taxon>
        <taxon>Endopterygota</taxon>
        <taxon>Diptera</taxon>
        <taxon>Nematocera</taxon>
        <taxon>Culicoidea</taxon>
        <taxon>Culicidae</taxon>
        <taxon>Culicinae</taxon>
        <taxon>Culicini</taxon>
        <taxon>Culex</taxon>
        <taxon>Culex</taxon>
    </lineage>
</organism>
<dbReference type="OrthoDB" id="7103806at2759"/>
<sequence>MGLWPLNAAEILQNSTSGGASAPSLQNLSLQAFIRSLPVEHVATQIESLPTKVMINALEELCEHPGRVENLREILLKPSNLTRVVGYSDRYQWKIVKCVQYLETERTNYVEQLTKNVAQEKSLDFESSLRLGRFLAEAGWHREAIQVFEVALGLTECQPLHQFEAMSQLLVSQVLTKHSEVEKTDEVIRSMMTSLHVPVGLRISVNHAISAQCFEKCKFEDSHRYAVEAFRDLNHRTSPKQVIQIFSHLSKTCIPLKLFRQAKLLITQAVSLAWYHYGSPSIVYARALEDYALYLVTMNAVEDGMNTFSEAQQILLQLYGPRNLQQTVTQGNLCFGVYLQAYIYRDLTMAKRYLRNIAALMEELNPADRRLLVAIGQADALAEADVTRVGGGRERDLEQRDRFEEILPVLKIEQVQRFCPSSGSATVQVKYQLRISPSPGSAPVQVQPQSRFSSRSGSVPDQVQSQSRFSPKETYINKFQPSPGSTPAQFRFSHSPGSAPVQVKCQFRLSPSPGSVQVKVQSQFKFSPKDSFIKKVQPSPGLAPAQVRPQSRLSRSSSSVRVQVLSEFKFSITDSCVNKVQPQSRFSSISVSVPFQVQPSPGKLKIPTPPRFRCTSRLNLGNYNPCQLERRNSTQLNSTQLNSTQLNSTQLNSTQLNSTQLNSTQLNSTQLNSTQLNSTQLNSTQLNLIPSLNHNPSNAD</sequence>
<dbReference type="InterPro" id="IPR042476">
    <property type="entry name" value="APPBP2"/>
</dbReference>
<dbReference type="PANTHER" id="PTHR46575:SF1">
    <property type="entry name" value="AMYLOID PROTEIN-BINDING PROTEIN 2"/>
    <property type="match status" value="1"/>
</dbReference>